<sequence>MEIQSEKRFFTGWPCKQGGKTEGLLDASQFIDKNKFGVYVHGHLEPIMCGHVDAWIYKNDQKFTPLLRASTYDGELRLLLLNAFGSLGNGIGGLVSRADHKI</sequence>
<keyword evidence="2" id="KW-1185">Reference proteome</keyword>
<dbReference type="Proteomes" id="UP000685013">
    <property type="component" value="Chromosome 4"/>
</dbReference>
<evidence type="ECO:0000313" key="1">
    <source>
        <dbReference type="EMBL" id="KAG6601599.1"/>
    </source>
</evidence>
<dbReference type="EMBL" id="JAGKQH010000004">
    <property type="protein sequence ID" value="KAG6601599.1"/>
    <property type="molecule type" value="Genomic_DNA"/>
</dbReference>
<organism evidence="1 2">
    <name type="scientific">Cucurbita argyrosperma subsp. sororia</name>
    <dbReference type="NCBI Taxonomy" id="37648"/>
    <lineage>
        <taxon>Eukaryota</taxon>
        <taxon>Viridiplantae</taxon>
        <taxon>Streptophyta</taxon>
        <taxon>Embryophyta</taxon>
        <taxon>Tracheophyta</taxon>
        <taxon>Spermatophyta</taxon>
        <taxon>Magnoliopsida</taxon>
        <taxon>eudicotyledons</taxon>
        <taxon>Gunneridae</taxon>
        <taxon>Pentapetalae</taxon>
        <taxon>rosids</taxon>
        <taxon>fabids</taxon>
        <taxon>Cucurbitales</taxon>
        <taxon>Cucurbitaceae</taxon>
        <taxon>Cucurbiteae</taxon>
        <taxon>Cucurbita</taxon>
    </lineage>
</organism>
<name>A0AAV6NT90_9ROSI</name>
<feature type="non-terminal residue" evidence="1">
    <location>
        <position position="1"/>
    </location>
</feature>
<comment type="caution">
    <text evidence="1">The sequence shown here is derived from an EMBL/GenBank/DDBJ whole genome shotgun (WGS) entry which is preliminary data.</text>
</comment>
<reference evidence="1 2" key="1">
    <citation type="journal article" date="2021" name="Hortic Res">
        <title>The domestication of Cucurbita argyrosperma as revealed by the genome of its wild relative.</title>
        <authorList>
            <person name="Barrera-Redondo J."/>
            <person name="Sanchez-de la Vega G."/>
            <person name="Aguirre-Liguori J.A."/>
            <person name="Castellanos-Morales G."/>
            <person name="Gutierrez-Guerrero Y.T."/>
            <person name="Aguirre-Dugua X."/>
            <person name="Aguirre-Planter E."/>
            <person name="Tenaillon M.I."/>
            <person name="Lira-Saade R."/>
            <person name="Eguiarte L.E."/>
        </authorList>
    </citation>
    <scope>NUCLEOTIDE SEQUENCE [LARGE SCALE GENOMIC DNA]</scope>
    <source>
        <strain evidence="1">JBR-2021</strain>
    </source>
</reference>
<dbReference type="AlphaFoldDB" id="A0AAV6NT90"/>
<accession>A0AAV6NT90</accession>
<gene>
    <name evidence="1" type="ORF">SDJN03_06832</name>
</gene>
<proteinExistence type="predicted"/>
<evidence type="ECO:0000313" key="2">
    <source>
        <dbReference type="Proteomes" id="UP000685013"/>
    </source>
</evidence>
<protein>
    <submittedName>
        <fullName evidence="1">Uncharacterized protein</fullName>
    </submittedName>
</protein>